<dbReference type="Gene3D" id="3.90.1200.10">
    <property type="match status" value="1"/>
</dbReference>
<dbReference type="Proteomes" id="UP001107558">
    <property type="component" value="Chromosome 2"/>
</dbReference>
<dbReference type="InterPro" id="IPR011009">
    <property type="entry name" value="Kinase-like_dom_sf"/>
</dbReference>
<keyword evidence="3" id="KW-1185">Reference proteome</keyword>
<protein>
    <recommendedName>
        <fullName evidence="1">CHK kinase-like domain-containing protein</fullName>
    </recommendedName>
</protein>
<dbReference type="OrthoDB" id="8250698at2759"/>
<evidence type="ECO:0000313" key="2">
    <source>
        <dbReference type="EMBL" id="KAG5678235.1"/>
    </source>
</evidence>
<dbReference type="InterPro" id="IPR004119">
    <property type="entry name" value="EcKL"/>
</dbReference>
<dbReference type="PANTHER" id="PTHR11012">
    <property type="entry name" value="PROTEIN KINASE-LIKE DOMAIN-CONTAINING"/>
    <property type="match status" value="1"/>
</dbReference>
<dbReference type="AlphaFoldDB" id="A0A9J6C8X4"/>
<evidence type="ECO:0000259" key="1">
    <source>
        <dbReference type="SMART" id="SM00587"/>
    </source>
</evidence>
<dbReference type="EMBL" id="JADBJN010000002">
    <property type="protein sequence ID" value="KAG5678235.1"/>
    <property type="molecule type" value="Genomic_DNA"/>
</dbReference>
<dbReference type="PANTHER" id="PTHR11012:SF12">
    <property type="entry name" value="CHK KINASE-LIKE DOMAIN-CONTAINING PROTEIN-RELATED"/>
    <property type="match status" value="1"/>
</dbReference>
<feature type="domain" description="CHK kinase-like" evidence="1">
    <location>
        <begin position="127"/>
        <end position="316"/>
    </location>
</feature>
<reference evidence="2" key="1">
    <citation type="submission" date="2021-03" db="EMBL/GenBank/DDBJ databases">
        <title>Chromosome level genome of the anhydrobiotic midge Polypedilum vanderplanki.</title>
        <authorList>
            <person name="Yoshida Y."/>
            <person name="Kikawada T."/>
            <person name="Gusev O."/>
        </authorList>
    </citation>
    <scope>NUCLEOTIDE SEQUENCE</scope>
    <source>
        <strain evidence="2">NIAS01</strain>
        <tissue evidence="2">Whole body or cell culture</tissue>
    </source>
</reference>
<name>A0A9J6C8X4_POLVA</name>
<dbReference type="InterPro" id="IPR015897">
    <property type="entry name" value="CHK_kinase-like"/>
</dbReference>
<dbReference type="Pfam" id="PF02958">
    <property type="entry name" value="EcKL"/>
    <property type="match status" value="1"/>
</dbReference>
<comment type="caution">
    <text evidence="2">The sequence shown here is derived from an EMBL/GenBank/DDBJ whole genome shotgun (WGS) entry which is preliminary data.</text>
</comment>
<accession>A0A9J6C8X4</accession>
<evidence type="ECO:0000313" key="3">
    <source>
        <dbReference type="Proteomes" id="UP001107558"/>
    </source>
</evidence>
<sequence>MYSSVPEWLNEKFFEKVLRTARGDKNLTISEVNVAASNKSREHYASTIFKATVKYVNKFDSNNVTKLLIKLVIPKANAFSDENSFDTEVNMYLNTLPDMERMLSQGGEKIELSPRLLFSSKEPEPVLVFEDATVNGYGISAGPLNLEGTKFVVTKLAKFHAASIYLDRDGQGVDYYKNGLFNLRSRDGINFMRNNMYLFIDEIKSWEGYELICTKMENVAKSFDELGRKVYEANNGDGFNVLNHGDFHFNNMLFKKNDEGKISDVLFIDYQMSKWGSPCIDLFYLIYLVASQETRENYRNEIIAFYYQELVKSLKQIGFMSKPPAMLDLNVELLKNGFLEVLIAVCFIPFMFMDQHSDDADVAFENGIEGVNLRKNLYKNENYREFIGKLLPVFLRKGLLG</sequence>
<organism evidence="2 3">
    <name type="scientific">Polypedilum vanderplanki</name>
    <name type="common">Sleeping chironomid midge</name>
    <dbReference type="NCBI Taxonomy" id="319348"/>
    <lineage>
        <taxon>Eukaryota</taxon>
        <taxon>Metazoa</taxon>
        <taxon>Ecdysozoa</taxon>
        <taxon>Arthropoda</taxon>
        <taxon>Hexapoda</taxon>
        <taxon>Insecta</taxon>
        <taxon>Pterygota</taxon>
        <taxon>Neoptera</taxon>
        <taxon>Endopterygota</taxon>
        <taxon>Diptera</taxon>
        <taxon>Nematocera</taxon>
        <taxon>Chironomoidea</taxon>
        <taxon>Chironomidae</taxon>
        <taxon>Chironominae</taxon>
        <taxon>Polypedilum</taxon>
        <taxon>Polypedilum</taxon>
    </lineage>
</organism>
<dbReference type="SMART" id="SM00587">
    <property type="entry name" value="CHK"/>
    <property type="match status" value="1"/>
</dbReference>
<proteinExistence type="predicted"/>
<gene>
    <name evidence="2" type="ORF">PVAND_007927</name>
</gene>
<dbReference type="SUPFAM" id="SSF56112">
    <property type="entry name" value="Protein kinase-like (PK-like)"/>
    <property type="match status" value="1"/>
</dbReference>